<dbReference type="FunFam" id="2.30.30.30:FF:000003">
    <property type="entry name" value="Elongation factor P"/>
    <property type="match status" value="1"/>
</dbReference>
<reference evidence="9 10" key="1">
    <citation type="journal article" date="2018" name="Plant J.">
        <title>Genome sequences of Chlorella sorokiniana UTEX 1602 and Micractinium conductrix SAG 241.80: implications to maltose excretion by a green alga.</title>
        <authorList>
            <person name="Arriola M.B."/>
            <person name="Velmurugan N."/>
            <person name="Zhang Y."/>
            <person name="Plunkett M.H."/>
            <person name="Hondzo H."/>
            <person name="Barney B.M."/>
        </authorList>
    </citation>
    <scope>NUCLEOTIDE SEQUENCE [LARGE SCALE GENOMIC DNA]</scope>
    <source>
        <strain evidence="9 10">SAG 241.80</strain>
    </source>
</reference>
<dbReference type="Pfam" id="PF09285">
    <property type="entry name" value="Elong-fact-P_C"/>
    <property type="match status" value="1"/>
</dbReference>
<sequence length="219" mass="24104">MQRSLGAPRAVLPLQRPAQRLVARQRGALQVRAASTSSNDFKNGMTIEMDGAPYKVVEFLHVKPGKGSAFVRSKLKNFITGNTVEKTWRAGEPVDLASVEKKETQFTYAEGDEYVFMDMQSYEETRITKDEDWAKYLKEGMDVGVLLWNGKVISVEVPNTVELEVVETDPGVKGNTAGSGGSKPATLETGAVIQVPLFISTGERIKVDTRTDSYLQRAS</sequence>
<dbReference type="Gene3D" id="2.40.50.140">
    <property type="entry name" value="Nucleic acid-binding proteins"/>
    <property type="match status" value="2"/>
</dbReference>
<dbReference type="InterPro" id="IPR013185">
    <property type="entry name" value="Transl_elong_KOW-like"/>
</dbReference>
<comment type="subcellular location">
    <subcellularLocation>
        <location evidence="1">Cytoplasm</location>
    </subcellularLocation>
</comment>
<dbReference type="SUPFAM" id="SSF50249">
    <property type="entry name" value="Nucleic acid-binding proteins"/>
    <property type="match status" value="2"/>
</dbReference>
<dbReference type="InterPro" id="IPR020599">
    <property type="entry name" value="Transl_elong_fac_P/YeiP"/>
</dbReference>
<evidence type="ECO:0000256" key="1">
    <source>
        <dbReference type="ARBA" id="ARBA00004496"/>
    </source>
</evidence>
<dbReference type="PANTHER" id="PTHR30053:SF12">
    <property type="entry name" value="ELONGATION FACTOR P (EF-P) FAMILY PROTEIN"/>
    <property type="match status" value="1"/>
</dbReference>
<dbReference type="UniPathway" id="UPA00345"/>
<keyword evidence="4" id="KW-0963">Cytoplasm</keyword>
<dbReference type="Pfam" id="PF01132">
    <property type="entry name" value="EFP"/>
    <property type="match status" value="1"/>
</dbReference>
<dbReference type="STRING" id="554055.A0A2P6VH08"/>
<proteinExistence type="inferred from homology"/>
<evidence type="ECO:0000256" key="4">
    <source>
        <dbReference type="ARBA" id="ARBA00022490"/>
    </source>
</evidence>
<dbReference type="InterPro" id="IPR014722">
    <property type="entry name" value="Rib_uL2_dom2"/>
</dbReference>
<name>A0A2P6VH08_9CHLO</name>
<evidence type="ECO:0000259" key="8">
    <source>
        <dbReference type="SMART" id="SM01185"/>
    </source>
</evidence>
<dbReference type="InterPro" id="IPR013852">
    <property type="entry name" value="Transl_elong_P/YeiP_CS"/>
</dbReference>
<dbReference type="FunFam" id="2.40.50.140:FF:000004">
    <property type="entry name" value="Elongation factor P"/>
    <property type="match status" value="1"/>
</dbReference>
<comment type="pathway">
    <text evidence="2">Protein biosynthesis; polypeptide chain elongation.</text>
</comment>
<dbReference type="GO" id="GO:0043043">
    <property type="term" value="P:peptide biosynthetic process"/>
    <property type="evidence" value="ECO:0007669"/>
    <property type="project" value="InterPro"/>
</dbReference>
<dbReference type="EMBL" id="LHPF02000007">
    <property type="protein sequence ID" value="PSC73370.1"/>
    <property type="molecule type" value="Genomic_DNA"/>
</dbReference>
<dbReference type="PANTHER" id="PTHR30053">
    <property type="entry name" value="ELONGATION FACTOR P"/>
    <property type="match status" value="1"/>
</dbReference>
<dbReference type="NCBIfam" id="TIGR00038">
    <property type="entry name" value="efp"/>
    <property type="match status" value="1"/>
</dbReference>
<dbReference type="HAMAP" id="MF_00141">
    <property type="entry name" value="EF_P"/>
    <property type="match status" value="1"/>
</dbReference>
<dbReference type="InterPro" id="IPR015365">
    <property type="entry name" value="Elong-fact-P_C"/>
</dbReference>
<comment type="similarity">
    <text evidence="3">Belongs to the elongation factor P family.</text>
</comment>
<evidence type="ECO:0000313" key="10">
    <source>
        <dbReference type="Proteomes" id="UP000239649"/>
    </source>
</evidence>
<dbReference type="AlphaFoldDB" id="A0A2P6VH08"/>
<comment type="caution">
    <text evidence="9">The sequence shown here is derived from an EMBL/GenBank/DDBJ whole genome shotgun (WGS) entry which is preliminary data.</text>
</comment>
<evidence type="ECO:0000259" key="7">
    <source>
        <dbReference type="SMART" id="SM00841"/>
    </source>
</evidence>
<dbReference type="Gene3D" id="2.30.30.30">
    <property type="match status" value="1"/>
</dbReference>
<dbReference type="PROSITE" id="PS01275">
    <property type="entry name" value="EFP"/>
    <property type="match status" value="1"/>
</dbReference>
<keyword evidence="10" id="KW-1185">Reference proteome</keyword>
<protein>
    <submittedName>
        <fullName evidence="9">Elongation factor P</fullName>
    </submittedName>
</protein>
<evidence type="ECO:0000256" key="6">
    <source>
        <dbReference type="ARBA" id="ARBA00022917"/>
    </source>
</evidence>
<accession>A0A2P6VH08</accession>
<evidence type="ECO:0000256" key="5">
    <source>
        <dbReference type="ARBA" id="ARBA00022768"/>
    </source>
</evidence>
<dbReference type="FunFam" id="2.40.50.140:FF:000009">
    <property type="entry name" value="Elongation factor P"/>
    <property type="match status" value="1"/>
</dbReference>
<dbReference type="PIRSF" id="PIRSF005901">
    <property type="entry name" value="EF-P"/>
    <property type="match status" value="1"/>
</dbReference>
<dbReference type="SUPFAM" id="SSF50104">
    <property type="entry name" value="Translation proteins SH3-like domain"/>
    <property type="match status" value="1"/>
</dbReference>
<evidence type="ECO:0000256" key="3">
    <source>
        <dbReference type="ARBA" id="ARBA00009479"/>
    </source>
</evidence>
<dbReference type="NCBIfam" id="NF001810">
    <property type="entry name" value="PRK00529.1"/>
    <property type="match status" value="1"/>
</dbReference>
<dbReference type="InterPro" id="IPR011768">
    <property type="entry name" value="Transl_elongation_fac_P"/>
</dbReference>
<evidence type="ECO:0000256" key="2">
    <source>
        <dbReference type="ARBA" id="ARBA00004815"/>
    </source>
</evidence>
<organism evidence="9 10">
    <name type="scientific">Micractinium conductrix</name>
    <dbReference type="NCBI Taxonomy" id="554055"/>
    <lineage>
        <taxon>Eukaryota</taxon>
        <taxon>Viridiplantae</taxon>
        <taxon>Chlorophyta</taxon>
        <taxon>core chlorophytes</taxon>
        <taxon>Trebouxiophyceae</taxon>
        <taxon>Chlorellales</taxon>
        <taxon>Chlorellaceae</taxon>
        <taxon>Chlorella clade</taxon>
        <taxon>Micractinium</taxon>
    </lineage>
</organism>
<dbReference type="GO" id="GO:0005829">
    <property type="term" value="C:cytosol"/>
    <property type="evidence" value="ECO:0007669"/>
    <property type="project" value="UniProtKB-ARBA"/>
</dbReference>
<keyword evidence="5 9" id="KW-0251">Elongation factor</keyword>
<feature type="domain" description="Elongation factor P C-terminal" evidence="7">
    <location>
        <begin position="161"/>
        <end position="217"/>
    </location>
</feature>
<keyword evidence="6" id="KW-0648">Protein biosynthesis</keyword>
<dbReference type="Pfam" id="PF08207">
    <property type="entry name" value="EFP_N"/>
    <property type="match status" value="1"/>
</dbReference>
<dbReference type="InterPro" id="IPR008991">
    <property type="entry name" value="Translation_prot_SH3-like_sf"/>
</dbReference>
<feature type="domain" description="Translation elongation factor P/YeiP central" evidence="8">
    <location>
        <begin position="101"/>
        <end position="153"/>
    </location>
</feature>
<dbReference type="CDD" id="cd05794">
    <property type="entry name" value="S1_EF-P_repeat_2"/>
    <property type="match status" value="1"/>
</dbReference>
<dbReference type="SMART" id="SM00841">
    <property type="entry name" value="Elong-fact-P_C"/>
    <property type="match status" value="1"/>
</dbReference>
<dbReference type="GO" id="GO:0003746">
    <property type="term" value="F:translation elongation factor activity"/>
    <property type="evidence" value="ECO:0007669"/>
    <property type="project" value="UniProtKB-KW"/>
</dbReference>
<dbReference type="SMART" id="SM01185">
    <property type="entry name" value="EFP"/>
    <property type="match status" value="1"/>
</dbReference>
<evidence type="ECO:0000313" key="9">
    <source>
        <dbReference type="EMBL" id="PSC73370.1"/>
    </source>
</evidence>
<dbReference type="InterPro" id="IPR012340">
    <property type="entry name" value="NA-bd_OB-fold"/>
</dbReference>
<dbReference type="InterPro" id="IPR001059">
    <property type="entry name" value="Transl_elong_P/YeiP_cen"/>
</dbReference>
<dbReference type="CDD" id="cd04470">
    <property type="entry name" value="S1_EF-P_repeat_1"/>
    <property type="match status" value="1"/>
</dbReference>
<dbReference type="OrthoDB" id="7025426at2759"/>
<gene>
    <name evidence="9" type="ORF">C2E20_3501</name>
</gene>
<dbReference type="Proteomes" id="UP000239649">
    <property type="component" value="Unassembled WGS sequence"/>
</dbReference>